<proteinExistence type="predicted"/>
<keyword evidence="2" id="KW-1185">Reference proteome</keyword>
<evidence type="ECO:0000313" key="2">
    <source>
        <dbReference type="Proteomes" id="UP000799755"/>
    </source>
</evidence>
<reference evidence="1" key="1">
    <citation type="journal article" date="2020" name="Stud. Mycol.">
        <title>101 Dothideomycetes genomes: a test case for predicting lifestyles and emergence of pathogens.</title>
        <authorList>
            <person name="Haridas S."/>
            <person name="Albert R."/>
            <person name="Binder M."/>
            <person name="Bloem J."/>
            <person name="Labutti K."/>
            <person name="Salamov A."/>
            <person name="Andreopoulos B."/>
            <person name="Baker S."/>
            <person name="Barry K."/>
            <person name="Bills G."/>
            <person name="Bluhm B."/>
            <person name="Cannon C."/>
            <person name="Castanera R."/>
            <person name="Culley D."/>
            <person name="Daum C."/>
            <person name="Ezra D."/>
            <person name="Gonzalez J."/>
            <person name="Henrissat B."/>
            <person name="Kuo A."/>
            <person name="Liang C."/>
            <person name="Lipzen A."/>
            <person name="Lutzoni F."/>
            <person name="Magnuson J."/>
            <person name="Mondo S."/>
            <person name="Nolan M."/>
            <person name="Ohm R."/>
            <person name="Pangilinan J."/>
            <person name="Park H.-J."/>
            <person name="Ramirez L."/>
            <person name="Alfaro M."/>
            <person name="Sun H."/>
            <person name="Tritt A."/>
            <person name="Yoshinaga Y."/>
            <person name="Zwiers L.-H."/>
            <person name="Turgeon B."/>
            <person name="Goodwin S."/>
            <person name="Spatafora J."/>
            <person name="Crous P."/>
            <person name="Grigoriev I."/>
        </authorList>
    </citation>
    <scope>NUCLEOTIDE SEQUENCE</scope>
    <source>
        <strain evidence="1">ATCC 200398</strain>
    </source>
</reference>
<gene>
    <name evidence="1" type="ORF">BDR25DRAFT_359423</name>
</gene>
<accession>A0ACB6QHX2</accession>
<organism evidence="1 2">
    <name type="scientific">Lindgomyces ingoldianus</name>
    <dbReference type="NCBI Taxonomy" id="673940"/>
    <lineage>
        <taxon>Eukaryota</taxon>
        <taxon>Fungi</taxon>
        <taxon>Dikarya</taxon>
        <taxon>Ascomycota</taxon>
        <taxon>Pezizomycotina</taxon>
        <taxon>Dothideomycetes</taxon>
        <taxon>Pleosporomycetidae</taxon>
        <taxon>Pleosporales</taxon>
        <taxon>Lindgomycetaceae</taxon>
        <taxon>Lindgomyces</taxon>
    </lineage>
</organism>
<name>A0ACB6QHX2_9PLEO</name>
<dbReference type="Proteomes" id="UP000799755">
    <property type="component" value="Unassembled WGS sequence"/>
</dbReference>
<sequence length="221" mass="23533">MMVNRFGMGKTVTVKRFGRLDGGDASDDRVSNIFEFAPAAILGAPPVPVLILQPPPIFLHTNSEMTSRNVNQASKASFDDRVQDGCSLLAINLVLHASGAPPSFTESPKDSAQRGESTRSHRLDNHTKIILAFTDRHVTLPEFALYRGNGAANDFLIVTKMKSLLFVQSQGASSNPGVTILASGSTRVDVIPGEIGRSDQIVVCPCGGSMVARSNSPVGQN</sequence>
<dbReference type="EMBL" id="MU003524">
    <property type="protein sequence ID" value="KAF2466531.1"/>
    <property type="molecule type" value="Genomic_DNA"/>
</dbReference>
<evidence type="ECO:0000313" key="1">
    <source>
        <dbReference type="EMBL" id="KAF2466531.1"/>
    </source>
</evidence>
<protein>
    <submittedName>
        <fullName evidence="1">Uncharacterized protein</fullName>
    </submittedName>
</protein>
<comment type="caution">
    <text evidence="1">The sequence shown here is derived from an EMBL/GenBank/DDBJ whole genome shotgun (WGS) entry which is preliminary data.</text>
</comment>